<comment type="caution">
    <text evidence="1">The sequence shown here is derived from an EMBL/GenBank/DDBJ whole genome shotgun (WGS) entry which is preliminary data.</text>
</comment>
<gene>
    <name evidence="1" type="ORF">J2I47_19735</name>
</gene>
<dbReference type="AlphaFoldDB" id="A0A939GLX6"/>
<organism evidence="1 2">
    <name type="scientific">Fibrella rubiginis</name>
    <dbReference type="NCBI Taxonomy" id="2817060"/>
    <lineage>
        <taxon>Bacteria</taxon>
        <taxon>Pseudomonadati</taxon>
        <taxon>Bacteroidota</taxon>
        <taxon>Cytophagia</taxon>
        <taxon>Cytophagales</taxon>
        <taxon>Spirosomataceae</taxon>
        <taxon>Fibrella</taxon>
    </lineage>
</organism>
<keyword evidence="2" id="KW-1185">Reference proteome</keyword>
<evidence type="ECO:0000313" key="1">
    <source>
        <dbReference type="EMBL" id="MBO0938793.1"/>
    </source>
</evidence>
<sequence length="206" mass="23294">MNLFHYQRLLLVPIFILIAYGTYAQPITDQYAFDISPAERAIGQRMSYYGRTKNTVNYRKLALQMGAKAMTSTEGLRQAIDADFQQPINYKDQSEAGKAMAARLVAERTKHMRDSQKYAQWLHKLAAAYLLLHMTNPADLKQALTWSARSVELVASPENLDTHAQLLYRLGRKAEAIETEREAVAQALGAGVDARAYELTLDRLQK</sequence>
<protein>
    <submittedName>
        <fullName evidence="1">Uncharacterized protein</fullName>
    </submittedName>
</protein>
<dbReference type="RefSeq" id="WP_207366333.1">
    <property type="nucleotide sequence ID" value="NZ_JAFMYV010000011.1"/>
</dbReference>
<evidence type="ECO:0000313" key="2">
    <source>
        <dbReference type="Proteomes" id="UP000664034"/>
    </source>
</evidence>
<accession>A0A939GLX6</accession>
<proteinExistence type="predicted"/>
<name>A0A939GLX6_9BACT</name>
<dbReference type="EMBL" id="JAFMYV010000011">
    <property type="protein sequence ID" value="MBO0938793.1"/>
    <property type="molecule type" value="Genomic_DNA"/>
</dbReference>
<reference evidence="1" key="1">
    <citation type="submission" date="2021-03" db="EMBL/GenBank/DDBJ databases">
        <title>Fibrella sp. HMF5335 genome sequencing and assembly.</title>
        <authorList>
            <person name="Kang H."/>
            <person name="Kim H."/>
            <person name="Bae S."/>
            <person name="Joh K."/>
        </authorList>
    </citation>
    <scope>NUCLEOTIDE SEQUENCE</scope>
    <source>
        <strain evidence="1">HMF5335</strain>
    </source>
</reference>
<dbReference type="Proteomes" id="UP000664034">
    <property type="component" value="Unassembled WGS sequence"/>
</dbReference>